<protein>
    <submittedName>
        <fullName evidence="2">Uncharacterized protein</fullName>
    </submittedName>
</protein>
<name>A0A6J5L5G6_9CAUD</name>
<dbReference type="EMBL" id="LR796236">
    <property type="protein sequence ID" value="CAB4129654.1"/>
    <property type="molecule type" value="Genomic_DNA"/>
</dbReference>
<reference evidence="2" key="1">
    <citation type="submission" date="2020-04" db="EMBL/GenBank/DDBJ databases">
        <authorList>
            <person name="Chiriac C."/>
            <person name="Salcher M."/>
            <person name="Ghai R."/>
            <person name="Kavagutti S V."/>
        </authorList>
    </citation>
    <scope>NUCLEOTIDE SEQUENCE</scope>
</reference>
<feature type="compositionally biased region" description="Polar residues" evidence="1">
    <location>
        <begin position="141"/>
        <end position="165"/>
    </location>
</feature>
<accession>A0A6J5L5G6</accession>
<evidence type="ECO:0000256" key="1">
    <source>
        <dbReference type="SAM" id="MobiDB-lite"/>
    </source>
</evidence>
<evidence type="ECO:0000313" key="2">
    <source>
        <dbReference type="EMBL" id="CAB4129654.1"/>
    </source>
</evidence>
<organism evidence="2">
    <name type="scientific">uncultured Caudovirales phage</name>
    <dbReference type="NCBI Taxonomy" id="2100421"/>
    <lineage>
        <taxon>Viruses</taxon>
        <taxon>Duplodnaviria</taxon>
        <taxon>Heunggongvirae</taxon>
        <taxon>Uroviricota</taxon>
        <taxon>Caudoviricetes</taxon>
        <taxon>Peduoviridae</taxon>
        <taxon>Maltschvirus</taxon>
        <taxon>Maltschvirus maltsch</taxon>
    </lineage>
</organism>
<proteinExistence type="predicted"/>
<feature type="region of interest" description="Disordered" evidence="1">
    <location>
        <begin position="140"/>
        <end position="165"/>
    </location>
</feature>
<gene>
    <name evidence="2" type="ORF">UFOVP115_76</name>
</gene>
<sequence length="165" mass="15771">MAFLIPAGIDIAEAAIAGGAMAEGAAGAATAAEAAGAATAAEGAGAVSNFTNAANLARGEQVMQSRSFYPGGAASRAAMEANSATRGASTAAPDAVAKRGFASRVKGVLTGNVAKLTAADTGGRVIDNGVNGAIQAANAPVSGTSNEQNNAAASRTANFGMGRSN</sequence>